<protein>
    <recommendedName>
        <fullName evidence="3">Four-helix bundle copper-binding protein</fullName>
    </recommendedName>
</protein>
<name>A0A8T4IEA4_9SPHN</name>
<dbReference type="InterPro" id="IPR005560">
    <property type="entry name" value="Csp_YhjQ"/>
</dbReference>
<reference evidence="1" key="1">
    <citation type="submission" date="2021-04" db="EMBL/GenBank/DDBJ databases">
        <title>Ouciella asimina sp. nov., isolated from the surface seawater in the hydrothermal field of Okinawa Trough.</title>
        <authorList>
            <person name="Shuang W."/>
        </authorList>
    </citation>
    <scope>NUCLEOTIDE SEQUENCE</scope>
    <source>
        <strain evidence="1">LXI357</strain>
    </source>
</reference>
<accession>A0A8T4IEA4</accession>
<dbReference type="Pfam" id="PF03860">
    <property type="entry name" value="Csp"/>
    <property type="match status" value="1"/>
</dbReference>
<organism evidence="1 2">
    <name type="scientific">Stakelama marina</name>
    <dbReference type="NCBI Taxonomy" id="2826939"/>
    <lineage>
        <taxon>Bacteria</taxon>
        <taxon>Pseudomonadati</taxon>
        <taxon>Pseudomonadota</taxon>
        <taxon>Alphaproteobacteria</taxon>
        <taxon>Sphingomonadales</taxon>
        <taxon>Sphingomonadaceae</taxon>
        <taxon>Stakelama</taxon>
    </lineage>
</organism>
<evidence type="ECO:0008006" key="3">
    <source>
        <dbReference type="Google" id="ProtNLM"/>
    </source>
</evidence>
<dbReference type="EMBL" id="JAGRQC010000002">
    <property type="protein sequence ID" value="MBR0552781.1"/>
    <property type="molecule type" value="Genomic_DNA"/>
</dbReference>
<evidence type="ECO:0000313" key="2">
    <source>
        <dbReference type="Proteomes" id="UP000676996"/>
    </source>
</evidence>
<keyword evidence="2" id="KW-1185">Reference proteome</keyword>
<comment type="caution">
    <text evidence="1">The sequence shown here is derived from an EMBL/GenBank/DDBJ whole genome shotgun (WGS) entry which is preliminary data.</text>
</comment>
<evidence type="ECO:0000313" key="1">
    <source>
        <dbReference type="EMBL" id="MBR0552781.1"/>
    </source>
</evidence>
<dbReference type="AlphaFoldDB" id="A0A8T4IEA4"/>
<proteinExistence type="predicted"/>
<sequence length="45" mass="4875">MTTSNIQSVVVACTECMVSCERCADHFIGDAEMETCLRLCLECAG</sequence>
<dbReference type="Gene3D" id="1.20.1270.360">
    <property type="match status" value="1"/>
</dbReference>
<dbReference type="RefSeq" id="WP_284054016.1">
    <property type="nucleotide sequence ID" value="NZ_JAGRQC010000002.1"/>
</dbReference>
<gene>
    <name evidence="1" type="ORF">J7S20_09720</name>
</gene>
<dbReference type="Proteomes" id="UP000676996">
    <property type="component" value="Unassembled WGS sequence"/>
</dbReference>